<dbReference type="AlphaFoldDB" id="A0A9K3NHX4"/>
<evidence type="ECO:0000313" key="2">
    <source>
        <dbReference type="EMBL" id="KAF5800869.1"/>
    </source>
</evidence>
<evidence type="ECO:0000256" key="1">
    <source>
        <dbReference type="SAM" id="MobiDB-lite"/>
    </source>
</evidence>
<dbReference type="EMBL" id="MNCJ02000321">
    <property type="protein sequence ID" value="KAF5800869.1"/>
    <property type="molecule type" value="Genomic_DNA"/>
</dbReference>
<evidence type="ECO:0000313" key="3">
    <source>
        <dbReference type="Proteomes" id="UP000215914"/>
    </source>
</evidence>
<feature type="compositionally biased region" description="Basic and acidic residues" evidence="1">
    <location>
        <begin position="15"/>
        <end position="33"/>
    </location>
</feature>
<sequence>MGNYMETCMKRNKKHPQEKTQEPRKLTSDHTLRKDRNSTVRVKVVLTKAELEWLLVQLKKDDKGRTLEQVLGEIEKSRLTMESVTKWKPCLESIIELEP</sequence>
<dbReference type="Gramene" id="mRNA:HanXRQr2_Chr06g0241601">
    <property type="protein sequence ID" value="CDS:HanXRQr2_Chr06g0241601.1"/>
    <property type="gene ID" value="HanXRQr2_Chr06g0241601"/>
</dbReference>
<accession>A0A9K3NHX4</accession>
<name>A0A9K3NHX4_HELAN</name>
<comment type="caution">
    <text evidence="2">The sequence shown here is derived from an EMBL/GenBank/DDBJ whole genome shotgun (WGS) entry which is preliminary data.</text>
</comment>
<feature type="region of interest" description="Disordered" evidence="1">
    <location>
        <begin position="1"/>
        <end position="33"/>
    </location>
</feature>
<organism evidence="2 3">
    <name type="scientific">Helianthus annuus</name>
    <name type="common">Common sunflower</name>
    <dbReference type="NCBI Taxonomy" id="4232"/>
    <lineage>
        <taxon>Eukaryota</taxon>
        <taxon>Viridiplantae</taxon>
        <taxon>Streptophyta</taxon>
        <taxon>Embryophyta</taxon>
        <taxon>Tracheophyta</taxon>
        <taxon>Spermatophyta</taxon>
        <taxon>Magnoliopsida</taxon>
        <taxon>eudicotyledons</taxon>
        <taxon>Gunneridae</taxon>
        <taxon>Pentapetalae</taxon>
        <taxon>asterids</taxon>
        <taxon>campanulids</taxon>
        <taxon>Asterales</taxon>
        <taxon>Asteraceae</taxon>
        <taxon>Asteroideae</taxon>
        <taxon>Heliantheae alliance</taxon>
        <taxon>Heliantheae</taxon>
        <taxon>Helianthus</taxon>
    </lineage>
</organism>
<dbReference type="PANTHER" id="PTHR35704">
    <property type="entry name" value="OS02G0254600 PROTEIN"/>
    <property type="match status" value="1"/>
</dbReference>
<dbReference type="PANTHER" id="PTHR35704:SF1">
    <property type="entry name" value="OS02G0254600 PROTEIN"/>
    <property type="match status" value="1"/>
</dbReference>
<reference evidence="2" key="1">
    <citation type="journal article" date="2017" name="Nature">
        <title>The sunflower genome provides insights into oil metabolism, flowering and Asterid evolution.</title>
        <authorList>
            <person name="Badouin H."/>
            <person name="Gouzy J."/>
            <person name="Grassa C.J."/>
            <person name="Murat F."/>
            <person name="Staton S.E."/>
            <person name="Cottret L."/>
            <person name="Lelandais-Briere C."/>
            <person name="Owens G.L."/>
            <person name="Carrere S."/>
            <person name="Mayjonade B."/>
            <person name="Legrand L."/>
            <person name="Gill N."/>
            <person name="Kane N.C."/>
            <person name="Bowers J.E."/>
            <person name="Hubner S."/>
            <person name="Bellec A."/>
            <person name="Berard A."/>
            <person name="Berges H."/>
            <person name="Blanchet N."/>
            <person name="Boniface M.C."/>
            <person name="Brunel D."/>
            <person name="Catrice O."/>
            <person name="Chaidir N."/>
            <person name="Claudel C."/>
            <person name="Donnadieu C."/>
            <person name="Faraut T."/>
            <person name="Fievet G."/>
            <person name="Helmstetter N."/>
            <person name="King M."/>
            <person name="Knapp S.J."/>
            <person name="Lai Z."/>
            <person name="Le Paslier M.C."/>
            <person name="Lippi Y."/>
            <person name="Lorenzon L."/>
            <person name="Mandel J.R."/>
            <person name="Marage G."/>
            <person name="Marchand G."/>
            <person name="Marquand E."/>
            <person name="Bret-Mestries E."/>
            <person name="Morien E."/>
            <person name="Nambeesan S."/>
            <person name="Nguyen T."/>
            <person name="Pegot-Espagnet P."/>
            <person name="Pouilly N."/>
            <person name="Raftis F."/>
            <person name="Sallet E."/>
            <person name="Schiex T."/>
            <person name="Thomas J."/>
            <person name="Vandecasteele C."/>
            <person name="Vares D."/>
            <person name="Vear F."/>
            <person name="Vautrin S."/>
            <person name="Crespi M."/>
            <person name="Mangin B."/>
            <person name="Burke J.M."/>
            <person name="Salse J."/>
            <person name="Munos S."/>
            <person name="Vincourt P."/>
            <person name="Rieseberg L.H."/>
            <person name="Langlade N.B."/>
        </authorList>
    </citation>
    <scope>NUCLEOTIDE SEQUENCE</scope>
    <source>
        <tissue evidence="2">Leaves</tissue>
    </source>
</reference>
<protein>
    <submittedName>
        <fullName evidence="2">Uncharacterized protein</fullName>
    </submittedName>
</protein>
<reference evidence="2" key="2">
    <citation type="submission" date="2020-06" db="EMBL/GenBank/DDBJ databases">
        <title>Helianthus annuus Genome sequencing and assembly Release 2.</title>
        <authorList>
            <person name="Gouzy J."/>
            <person name="Langlade N."/>
            <person name="Munos S."/>
        </authorList>
    </citation>
    <scope>NUCLEOTIDE SEQUENCE</scope>
    <source>
        <tissue evidence="2">Leaves</tissue>
    </source>
</reference>
<gene>
    <name evidence="2" type="ORF">HanXRQr2_Chr06g0241601</name>
</gene>
<keyword evidence="3" id="KW-1185">Reference proteome</keyword>
<dbReference type="Proteomes" id="UP000215914">
    <property type="component" value="Unassembled WGS sequence"/>
</dbReference>
<proteinExistence type="predicted"/>